<keyword evidence="1" id="KW-0808">Transferase</keyword>
<reference evidence="1 2" key="1">
    <citation type="submission" date="2014-02" db="EMBL/GenBank/DDBJ databases">
        <authorList>
            <person name="Sears C."/>
            <person name="Carroll K."/>
            <person name="Sack B.R."/>
            <person name="Qadri F."/>
            <person name="Myers L.L."/>
            <person name="Chung G.-T."/>
            <person name="Escheverria P."/>
            <person name="Fraser C.M."/>
            <person name="Sadzewicz L."/>
            <person name="Shefchek K.A."/>
            <person name="Tallon L."/>
            <person name="Das S.P."/>
            <person name="Daugherty S."/>
            <person name="Mongodin E.F."/>
        </authorList>
    </citation>
    <scope>NUCLEOTIDE SEQUENCE [LARGE SCALE GENOMIC DNA]</scope>
    <source>
        <strain evidence="1 2">S36L11</strain>
    </source>
</reference>
<comment type="caution">
    <text evidence="1">The sequence shown here is derived from an EMBL/GenBank/DDBJ whole genome shotgun (WGS) entry which is preliminary data.</text>
</comment>
<proteinExistence type="predicted"/>
<protein>
    <submittedName>
        <fullName evidence="1">Putative n-acylneuraminate cytidylyltransferase</fullName>
    </submittedName>
</protein>
<dbReference type="Proteomes" id="UP000022082">
    <property type="component" value="Unassembled WGS sequence"/>
</dbReference>
<sequence length="93" mass="10771">MQPTSPIHIKEVIEKYDSCIEKYDFLASVKEADHPAILVQLIDEDDSLKYFNIDFSQYRCQDHIDYTPNGAIFIAKPDAYLEQKHFFGVKSIA</sequence>
<dbReference type="EMBL" id="JGDJ01000180">
    <property type="protein sequence ID" value="EXZ28923.1"/>
    <property type="molecule type" value="Genomic_DNA"/>
</dbReference>
<dbReference type="SUPFAM" id="SSF53448">
    <property type="entry name" value="Nucleotide-diphospho-sugar transferases"/>
    <property type="match status" value="1"/>
</dbReference>
<accession>A0A015XB21</accession>
<evidence type="ECO:0000313" key="1">
    <source>
        <dbReference type="EMBL" id="EXZ28923.1"/>
    </source>
</evidence>
<dbReference type="InterPro" id="IPR029044">
    <property type="entry name" value="Nucleotide-diphossugar_trans"/>
</dbReference>
<dbReference type="GO" id="GO:0016779">
    <property type="term" value="F:nucleotidyltransferase activity"/>
    <property type="evidence" value="ECO:0007669"/>
    <property type="project" value="UniProtKB-KW"/>
</dbReference>
<dbReference type="AlphaFoldDB" id="A0A015XB21"/>
<feature type="non-terminal residue" evidence="1">
    <location>
        <position position="93"/>
    </location>
</feature>
<organism evidence="1 2">
    <name type="scientific">Bacteroides fragilis str. S36L11</name>
    <dbReference type="NCBI Taxonomy" id="1339327"/>
    <lineage>
        <taxon>Bacteria</taxon>
        <taxon>Pseudomonadati</taxon>
        <taxon>Bacteroidota</taxon>
        <taxon>Bacteroidia</taxon>
        <taxon>Bacteroidales</taxon>
        <taxon>Bacteroidaceae</taxon>
        <taxon>Bacteroides</taxon>
    </lineage>
</organism>
<gene>
    <name evidence="1" type="ORF">M136_1866</name>
</gene>
<name>A0A015XB21_BACFG</name>
<evidence type="ECO:0000313" key="2">
    <source>
        <dbReference type="Proteomes" id="UP000022082"/>
    </source>
</evidence>
<keyword evidence="1" id="KW-0548">Nucleotidyltransferase</keyword>
<dbReference type="Gene3D" id="3.90.550.10">
    <property type="entry name" value="Spore Coat Polysaccharide Biosynthesis Protein SpsA, Chain A"/>
    <property type="match status" value="1"/>
</dbReference>